<keyword evidence="5" id="KW-1185">Reference proteome</keyword>
<feature type="transmembrane region" description="Helical" evidence="2">
    <location>
        <begin position="426"/>
        <end position="450"/>
    </location>
</feature>
<organism evidence="4 5">
    <name type="scientific">Lymnaea stagnalis</name>
    <name type="common">Great pond snail</name>
    <name type="synonym">Helix stagnalis</name>
    <dbReference type="NCBI Taxonomy" id="6523"/>
    <lineage>
        <taxon>Eukaryota</taxon>
        <taxon>Metazoa</taxon>
        <taxon>Spiralia</taxon>
        <taxon>Lophotrochozoa</taxon>
        <taxon>Mollusca</taxon>
        <taxon>Gastropoda</taxon>
        <taxon>Heterobranchia</taxon>
        <taxon>Euthyneura</taxon>
        <taxon>Panpulmonata</taxon>
        <taxon>Hygrophila</taxon>
        <taxon>Lymnaeoidea</taxon>
        <taxon>Lymnaeidae</taxon>
        <taxon>Lymnaea</taxon>
    </lineage>
</organism>
<feature type="transmembrane region" description="Helical" evidence="2">
    <location>
        <begin position="521"/>
        <end position="544"/>
    </location>
</feature>
<dbReference type="InterPro" id="IPR050327">
    <property type="entry name" value="Proton-linked_MCT"/>
</dbReference>
<feature type="transmembrane region" description="Helical" evidence="2">
    <location>
        <begin position="15"/>
        <end position="33"/>
    </location>
</feature>
<comment type="subcellular location">
    <subcellularLocation>
        <location evidence="1">Membrane</location>
        <topology evidence="1">Multi-pass membrane protein</topology>
    </subcellularLocation>
</comment>
<reference evidence="4 5" key="1">
    <citation type="submission" date="2024-04" db="EMBL/GenBank/DDBJ databases">
        <authorList>
            <consortium name="Genoscope - CEA"/>
            <person name="William W."/>
        </authorList>
    </citation>
    <scope>NUCLEOTIDE SEQUENCE [LARGE SCALE GENOMIC DNA]</scope>
</reference>
<feature type="transmembrane region" description="Helical" evidence="2">
    <location>
        <begin position="175"/>
        <end position="193"/>
    </location>
</feature>
<dbReference type="Gene3D" id="1.20.1250.20">
    <property type="entry name" value="MFS general substrate transporter like domains"/>
    <property type="match status" value="2"/>
</dbReference>
<dbReference type="InterPro" id="IPR020846">
    <property type="entry name" value="MFS_dom"/>
</dbReference>
<dbReference type="GO" id="GO:0022857">
    <property type="term" value="F:transmembrane transporter activity"/>
    <property type="evidence" value="ECO:0007669"/>
    <property type="project" value="InterPro"/>
</dbReference>
<dbReference type="InterPro" id="IPR036259">
    <property type="entry name" value="MFS_trans_sf"/>
</dbReference>
<comment type="caution">
    <text evidence="4">The sequence shown here is derived from an EMBL/GenBank/DDBJ whole genome shotgun (WGS) entry which is preliminary data.</text>
</comment>
<dbReference type="InterPro" id="IPR011701">
    <property type="entry name" value="MFS"/>
</dbReference>
<dbReference type="PANTHER" id="PTHR11360:SF311">
    <property type="entry name" value="MAJOR FACILITATOR SUPERFAMILY (MFS) PROFILE DOMAIN-CONTAINING PROTEIN"/>
    <property type="match status" value="1"/>
</dbReference>
<feature type="transmembrane region" description="Helical" evidence="2">
    <location>
        <begin position="396"/>
        <end position="414"/>
    </location>
</feature>
<feature type="transmembrane region" description="Helical" evidence="2">
    <location>
        <begin position="361"/>
        <end position="384"/>
    </location>
</feature>
<dbReference type="Pfam" id="PF07690">
    <property type="entry name" value="MFS_1"/>
    <property type="match status" value="2"/>
</dbReference>
<keyword evidence="2" id="KW-0472">Membrane</keyword>
<evidence type="ECO:0000259" key="3">
    <source>
        <dbReference type="PROSITE" id="PS50850"/>
    </source>
</evidence>
<dbReference type="PROSITE" id="PS50850">
    <property type="entry name" value="MFS"/>
    <property type="match status" value="1"/>
</dbReference>
<feature type="domain" description="Major facilitator superfamily (MFS) profile" evidence="3">
    <location>
        <begin position="364"/>
        <end position="555"/>
    </location>
</feature>
<dbReference type="EMBL" id="CAXITT010000422">
    <property type="protein sequence ID" value="CAL1541283.1"/>
    <property type="molecule type" value="Genomic_DNA"/>
</dbReference>
<proteinExistence type="predicted"/>
<evidence type="ECO:0000313" key="5">
    <source>
        <dbReference type="Proteomes" id="UP001497497"/>
    </source>
</evidence>
<gene>
    <name evidence="4" type="ORF">GSLYS_00014889001</name>
</gene>
<evidence type="ECO:0000256" key="2">
    <source>
        <dbReference type="SAM" id="Phobius"/>
    </source>
</evidence>
<feature type="transmembrane region" description="Helical" evidence="2">
    <location>
        <begin position="456"/>
        <end position="478"/>
    </location>
</feature>
<keyword evidence="2" id="KW-0812">Transmembrane</keyword>
<dbReference type="GO" id="GO:0016020">
    <property type="term" value="C:membrane"/>
    <property type="evidence" value="ECO:0007669"/>
    <property type="project" value="UniProtKB-SubCell"/>
</dbReference>
<feature type="transmembrane region" description="Helical" evidence="2">
    <location>
        <begin position="87"/>
        <end position="105"/>
    </location>
</feature>
<dbReference type="Proteomes" id="UP001497497">
    <property type="component" value="Unassembled WGS sequence"/>
</dbReference>
<name>A0AAV2I6T5_LYMST</name>
<feature type="transmembrane region" description="Helical" evidence="2">
    <location>
        <begin position="490"/>
        <end position="509"/>
    </location>
</feature>
<feature type="transmembrane region" description="Helical" evidence="2">
    <location>
        <begin position="53"/>
        <end position="80"/>
    </location>
</feature>
<accession>A0AAV2I6T5</accession>
<dbReference type="PANTHER" id="PTHR11360">
    <property type="entry name" value="MONOCARBOXYLATE TRANSPORTER"/>
    <property type="match status" value="1"/>
</dbReference>
<sequence>MGSGEPLHTLPVDKGWAWVICFAGFLVHIIFGSSGQTNTVMLGELIEKYDTTITTISLMFTFGISTFSLFSVISATFILPKIGEKKCVIIGGILASISSIGQGLSPHVAGIIAMEAVRGTAHGIIFVPAMCLTRQYFKRLRSTASVIVFCGGCVAAIVAPFIIRQVRKEYGITGTYLLLSAMELHFVVAGLLLRPVTAYRNVTPSLTLEVLGTSATVPDAETTVDEDVETGEVKETPLLSVSTGNINGLTKAVKVADRGQTNGVNNGVADAEVKERLLRSTSIEDPMALRPRLFSRGMSVDSTGGYRSERIKANFGSVLTLTSEHGAAAEGYMETQPQPDSTDKGGAGKSRFQKFYSDASLNLWAFRLALVAVIPGTVTVYIAIYTPMILHSQGASLDEVSILLTIVGTLDLISRLSMGFLADTHILSATVMLLISQIFIGVVCQFVGMFNSFETLILLSVLLGLVIGTRISLLPLVVIEVVGVEKMPQAFSIISMISTITAAGVNPLFGAVTEASGAFHLALHILGGFFWAGALLWAFVPLMIKVDLKKGRRTS</sequence>
<keyword evidence="2" id="KW-1133">Transmembrane helix</keyword>
<feature type="transmembrane region" description="Helical" evidence="2">
    <location>
        <begin position="144"/>
        <end position="163"/>
    </location>
</feature>
<protein>
    <recommendedName>
        <fullName evidence="3">Major facilitator superfamily (MFS) profile domain-containing protein</fullName>
    </recommendedName>
</protein>
<evidence type="ECO:0000313" key="4">
    <source>
        <dbReference type="EMBL" id="CAL1541283.1"/>
    </source>
</evidence>
<evidence type="ECO:0000256" key="1">
    <source>
        <dbReference type="ARBA" id="ARBA00004141"/>
    </source>
</evidence>
<dbReference type="AlphaFoldDB" id="A0AAV2I6T5"/>
<dbReference type="SUPFAM" id="SSF103473">
    <property type="entry name" value="MFS general substrate transporter"/>
    <property type="match status" value="1"/>
</dbReference>